<gene>
    <name evidence="12" type="ORF">DICVIV_10249</name>
</gene>
<keyword evidence="2" id="KW-0812">Transmembrane</keyword>
<feature type="domain" description="Cadherin" evidence="11">
    <location>
        <begin position="1031"/>
        <end position="1147"/>
    </location>
</feature>
<dbReference type="FunFam" id="2.60.40.60:FF:000116">
    <property type="entry name" value="Dachsous cadherin-related 2"/>
    <property type="match status" value="1"/>
</dbReference>
<keyword evidence="5" id="KW-0130">Cell adhesion</keyword>
<evidence type="ECO:0000313" key="12">
    <source>
        <dbReference type="EMBL" id="KJH43732.1"/>
    </source>
</evidence>
<dbReference type="InterPro" id="IPR015919">
    <property type="entry name" value="Cadherin-like_sf"/>
</dbReference>
<feature type="compositionally biased region" description="Polar residues" evidence="10">
    <location>
        <begin position="1159"/>
        <end position="1194"/>
    </location>
</feature>
<evidence type="ECO:0000256" key="10">
    <source>
        <dbReference type="SAM" id="MobiDB-lite"/>
    </source>
</evidence>
<feature type="domain" description="Cadherin" evidence="11">
    <location>
        <begin position="920"/>
        <end position="1025"/>
    </location>
</feature>
<feature type="compositionally biased region" description="Basic and acidic residues" evidence="10">
    <location>
        <begin position="1149"/>
        <end position="1158"/>
    </location>
</feature>
<feature type="domain" description="Cadherin" evidence="11">
    <location>
        <begin position="41"/>
        <end position="146"/>
    </location>
</feature>
<keyword evidence="6" id="KW-1133">Transmembrane helix</keyword>
<protein>
    <submittedName>
        <fullName evidence="12">Cadherin domain protein</fullName>
    </submittedName>
</protein>
<feature type="domain" description="Cadherin" evidence="11">
    <location>
        <begin position="247"/>
        <end position="359"/>
    </location>
</feature>
<dbReference type="PANTHER" id="PTHR24026">
    <property type="entry name" value="FAT ATYPICAL CADHERIN-RELATED"/>
    <property type="match status" value="1"/>
</dbReference>
<evidence type="ECO:0000256" key="6">
    <source>
        <dbReference type="ARBA" id="ARBA00022989"/>
    </source>
</evidence>
<dbReference type="EMBL" id="KN716530">
    <property type="protein sequence ID" value="KJH43732.1"/>
    <property type="molecule type" value="Genomic_DNA"/>
</dbReference>
<dbReference type="GO" id="GO:0005886">
    <property type="term" value="C:plasma membrane"/>
    <property type="evidence" value="ECO:0007669"/>
    <property type="project" value="InterPro"/>
</dbReference>
<reference evidence="12 13" key="1">
    <citation type="submission" date="2013-11" db="EMBL/GenBank/DDBJ databases">
        <title>Draft genome of the bovine lungworm Dictyocaulus viviparus.</title>
        <authorList>
            <person name="Mitreva M."/>
        </authorList>
    </citation>
    <scope>NUCLEOTIDE SEQUENCE [LARGE SCALE GENOMIC DNA]</scope>
    <source>
        <strain evidence="12 13">HannoverDv2000</strain>
    </source>
</reference>
<evidence type="ECO:0000256" key="4">
    <source>
        <dbReference type="ARBA" id="ARBA00022837"/>
    </source>
</evidence>
<dbReference type="InterPro" id="IPR020894">
    <property type="entry name" value="Cadherin_CS"/>
</dbReference>
<dbReference type="CDD" id="cd11304">
    <property type="entry name" value="Cadherin_repeat"/>
    <property type="match status" value="7"/>
</dbReference>
<dbReference type="PROSITE" id="PS00232">
    <property type="entry name" value="CADHERIN_1"/>
    <property type="match status" value="1"/>
</dbReference>
<proteinExistence type="predicted"/>
<evidence type="ECO:0000256" key="1">
    <source>
        <dbReference type="ARBA" id="ARBA00004370"/>
    </source>
</evidence>
<evidence type="ECO:0000256" key="9">
    <source>
        <dbReference type="PROSITE-ProRule" id="PRU00043"/>
    </source>
</evidence>
<evidence type="ECO:0000256" key="5">
    <source>
        <dbReference type="ARBA" id="ARBA00022889"/>
    </source>
</evidence>
<feature type="domain" description="Cadherin" evidence="11">
    <location>
        <begin position="525"/>
        <end position="624"/>
    </location>
</feature>
<dbReference type="PRINTS" id="PR00205">
    <property type="entry name" value="CADHERIN"/>
</dbReference>
<sequence length="1214" mass="134139">MLCFRQKTAETVVRGHPLAQAIVNVHLNRQRNSSEASPRFERNRYVFHAAENRPPAVIGVVRAYHVALSSNEVSLQYEIVYSTEQQTPFRIQSSSGEISNEATLDYETKTYYEFKIRACLSVNPNSCGYSSVVVIVVDVNDNTPRFSSPQFQISLPSDLPIHSEIITLQAIDADSGANGDVTYFINPSSAVFAIDERSAVVETISWLTEPRYDLIIEAYDHGIPKRHSSTRLTIAVHGSNPSAPMFDKKRYEVILNSPVRAGAVVAELHAKDPDPGAEGQISYRFEHSNVMSDAYRKFTINENTGVISALDRISSESGPFDFIVIAEDQSTTFKRKTSTSVHIEVVDDTSLRFLSLPSTIYISTEKAIGSVVLRASAYTSSSSPVYFRILENHSQFVMDGDLLRIPIESEFPLVVHRFDAHVLNGTVRYRFFPDGSEPEALHLNNETTNIKLKSDHFTARQTASSLQCTRVTIGELSVISDYGIIPSNHDTQFVVVRAVNIDFPDFYSDVGVALNLISSKALRFPHSIYRFEIEENIPTGTALSPPVEVFPKSPFVKYSIVPSSPLSILPNGTLVINSPIDIEQLPVDQASNLLFLVTSKVGVVKTTTKVQLNIRDINEFSPQFEQKFYEVTMPKNFAPGSLIVQVNAFDEDKTEGSHLLYKVAGGSGKDLVLVREDGVLVLSDKIADWKPLESFDVMVEALDKDGNSDDNRPIFASQSLTWNVSEGVTNVTLEILASNEDSGLNGDLEFRIIEGNDDNHFVIDSTSSNSVERMKKTKEKLGIVLNNEGSQLYIFCPPQYLFNDPLSEDGQVADLLSSPTRVSLLADEIDIGFWKGSLPKQHDSKGIVSQTRAMTFACGFNCFTMKATALLRIITPLDFESKSVFNLLLQATDSSNPPKTSTSTITVNVINRNDNPPIFQKDDFDQEISSDLPVGYPILILAVSDVDHDPLSFSLSGNQECSSMIVNSSGIVTLSKSLTRRARIITCVISVTDGIHTSNANLKIRVSESVLSTMKSVSKNHPPRFADEVHTVTLNSSLNNRLIANVTAVDPDGDAVRYSIEPEQFREFFSVDSEGQLFLRVSLSKLKQPLYSFLVVAEDSGKPMMSSFINIEVHLPENNSSLVILNSLEDNASSVITLTSSTTYPTIFKEDNPSRKVENSVTPSEQHFSPNTIDSSPHNDRTTLSTASTVSSDSGIPGRGHFPGYYGIVQRKDY</sequence>
<feature type="domain" description="Cadherin" evidence="11">
    <location>
        <begin position="863"/>
        <end position="919"/>
    </location>
</feature>
<evidence type="ECO:0000259" key="11">
    <source>
        <dbReference type="PROSITE" id="PS50268"/>
    </source>
</evidence>
<dbReference type="InterPro" id="IPR002126">
    <property type="entry name" value="Cadherin-like_dom"/>
</dbReference>
<dbReference type="AlphaFoldDB" id="A0A0D8XJ18"/>
<keyword evidence="4 9" id="KW-0106">Calcium</keyword>
<name>A0A0D8XJ18_DICVI</name>
<dbReference type="Pfam" id="PF00028">
    <property type="entry name" value="Cadherin"/>
    <property type="match status" value="3"/>
</dbReference>
<dbReference type="GO" id="GO:0007156">
    <property type="term" value="P:homophilic cell adhesion via plasma membrane adhesion molecules"/>
    <property type="evidence" value="ECO:0007669"/>
    <property type="project" value="InterPro"/>
</dbReference>
<keyword evidence="8" id="KW-0325">Glycoprotein</keyword>
<evidence type="ECO:0000256" key="3">
    <source>
        <dbReference type="ARBA" id="ARBA00022737"/>
    </source>
</evidence>
<dbReference type="PANTHER" id="PTHR24026:SF88">
    <property type="entry name" value="CADHERIN DOMAIN-CONTAINING PROTEIN"/>
    <property type="match status" value="1"/>
</dbReference>
<dbReference type="GO" id="GO:0005509">
    <property type="term" value="F:calcium ion binding"/>
    <property type="evidence" value="ECO:0007669"/>
    <property type="project" value="UniProtKB-UniRule"/>
</dbReference>
<evidence type="ECO:0000256" key="8">
    <source>
        <dbReference type="ARBA" id="ARBA00023180"/>
    </source>
</evidence>
<keyword evidence="13" id="KW-1185">Reference proteome</keyword>
<comment type="subcellular location">
    <subcellularLocation>
        <location evidence="1">Membrane</location>
    </subcellularLocation>
</comment>
<feature type="domain" description="Cadherin" evidence="11">
    <location>
        <begin position="147"/>
        <end position="246"/>
    </location>
</feature>
<evidence type="ECO:0000313" key="13">
    <source>
        <dbReference type="Proteomes" id="UP000053766"/>
    </source>
</evidence>
<dbReference type="OrthoDB" id="6252479at2759"/>
<reference evidence="13" key="2">
    <citation type="journal article" date="2016" name="Sci. Rep.">
        <title>Dictyocaulus viviparus genome, variome and transcriptome elucidate lungworm biology and support future intervention.</title>
        <authorList>
            <person name="McNulty S.N."/>
            <person name="Strube C."/>
            <person name="Rosa B.A."/>
            <person name="Martin J.C."/>
            <person name="Tyagi R."/>
            <person name="Choi Y.J."/>
            <person name="Wang Q."/>
            <person name="Hallsworth Pepin K."/>
            <person name="Zhang X."/>
            <person name="Ozersky P."/>
            <person name="Wilson R.K."/>
            <person name="Sternberg P.W."/>
            <person name="Gasser R.B."/>
            <person name="Mitreva M."/>
        </authorList>
    </citation>
    <scope>NUCLEOTIDE SEQUENCE [LARGE SCALE GENOMIC DNA]</scope>
    <source>
        <strain evidence="13">HannoverDv2000</strain>
    </source>
</reference>
<evidence type="ECO:0000256" key="2">
    <source>
        <dbReference type="ARBA" id="ARBA00022692"/>
    </source>
</evidence>
<keyword evidence="7" id="KW-0472">Membrane</keyword>
<dbReference type="STRING" id="29172.A0A0D8XJ18"/>
<dbReference type="SMART" id="SM00112">
    <property type="entry name" value="CA"/>
    <property type="match status" value="8"/>
</dbReference>
<feature type="region of interest" description="Disordered" evidence="10">
    <location>
        <begin position="1149"/>
        <end position="1202"/>
    </location>
</feature>
<evidence type="ECO:0000256" key="7">
    <source>
        <dbReference type="ARBA" id="ARBA00023136"/>
    </source>
</evidence>
<dbReference type="Gene3D" id="2.60.40.60">
    <property type="entry name" value="Cadherins"/>
    <property type="match status" value="9"/>
</dbReference>
<keyword evidence="3" id="KW-0677">Repeat</keyword>
<dbReference type="SUPFAM" id="SSF49313">
    <property type="entry name" value="Cadherin-like"/>
    <property type="match status" value="8"/>
</dbReference>
<dbReference type="Proteomes" id="UP000053766">
    <property type="component" value="Unassembled WGS sequence"/>
</dbReference>
<dbReference type="PROSITE" id="PS50268">
    <property type="entry name" value="CADHERIN_2"/>
    <property type="match status" value="8"/>
</dbReference>
<organism evidence="12 13">
    <name type="scientific">Dictyocaulus viviparus</name>
    <name type="common">Bovine lungworm</name>
    <dbReference type="NCBI Taxonomy" id="29172"/>
    <lineage>
        <taxon>Eukaryota</taxon>
        <taxon>Metazoa</taxon>
        <taxon>Ecdysozoa</taxon>
        <taxon>Nematoda</taxon>
        <taxon>Chromadorea</taxon>
        <taxon>Rhabditida</taxon>
        <taxon>Rhabditina</taxon>
        <taxon>Rhabditomorpha</taxon>
        <taxon>Strongyloidea</taxon>
        <taxon>Metastrongylidae</taxon>
        <taxon>Dictyocaulus</taxon>
    </lineage>
</organism>
<feature type="domain" description="Cadherin" evidence="11">
    <location>
        <begin position="625"/>
        <end position="750"/>
    </location>
</feature>
<accession>A0A0D8XJ18</accession>